<evidence type="ECO:0000256" key="3">
    <source>
        <dbReference type="ARBA" id="ARBA00023163"/>
    </source>
</evidence>
<dbReference type="SMART" id="SM00342">
    <property type="entry name" value="HTH_ARAC"/>
    <property type="match status" value="1"/>
</dbReference>
<dbReference type="PROSITE" id="PS01124">
    <property type="entry name" value="HTH_ARAC_FAMILY_2"/>
    <property type="match status" value="1"/>
</dbReference>
<dbReference type="EMBL" id="BAAAOQ010000005">
    <property type="protein sequence ID" value="GAA2193891.1"/>
    <property type="molecule type" value="Genomic_DNA"/>
</dbReference>
<dbReference type="RefSeq" id="WP_346162428.1">
    <property type="nucleotide sequence ID" value="NZ_BAAAOQ010000005.1"/>
</dbReference>
<evidence type="ECO:0000256" key="4">
    <source>
        <dbReference type="SAM" id="MobiDB-lite"/>
    </source>
</evidence>
<dbReference type="Pfam" id="PF14525">
    <property type="entry name" value="AraC_binding_2"/>
    <property type="match status" value="1"/>
</dbReference>
<name>A0ABN3BFV4_9ACTN</name>
<keyword evidence="3" id="KW-0804">Transcription</keyword>
<dbReference type="Proteomes" id="UP001501391">
    <property type="component" value="Unassembled WGS sequence"/>
</dbReference>
<reference evidence="6 7" key="1">
    <citation type="journal article" date="2019" name="Int. J. Syst. Evol. Microbiol.">
        <title>The Global Catalogue of Microorganisms (GCM) 10K type strain sequencing project: providing services to taxonomists for standard genome sequencing and annotation.</title>
        <authorList>
            <consortium name="The Broad Institute Genomics Platform"/>
            <consortium name="The Broad Institute Genome Sequencing Center for Infectious Disease"/>
            <person name="Wu L."/>
            <person name="Ma J."/>
        </authorList>
    </citation>
    <scope>NUCLEOTIDE SEQUENCE [LARGE SCALE GENOMIC DNA]</scope>
    <source>
        <strain evidence="6 7">JCM 14924</strain>
    </source>
</reference>
<dbReference type="InterPro" id="IPR009057">
    <property type="entry name" value="Homeodomain-like_sf"/>
</dbReference>
<keyword evidence="1" id="KW-0805">Transcription regulation</keyword>
<dbReference type="Pfam" id="PF12833">
    <property type="entry name" value="HTH_18"/>
    <property type="match status" value="1"/>
</dbReference>
<comment type="caution">
    <text evidence="6">The sequence shown here is derived from an EMBL/GenBank/DDBJ whole genome shotgun (WGS) entry which is preliminary data.</text>
</comment>
<dbReference type="InterPro" id="IPR050204">
    <property type="entry name" value="AraC_XylS_family_regulators"/>
</dbReference>
<gene>
    <name evidence="6" type="ORF">GCM10009787_17610</name>
</gene>
<protein>
    <submittedName>
        <fullName evidence="6">Helix-turn-helix domain-containing protein</fullName>
    </submittedName>
</protein>
<evidence type="ECO:0000313" key="6">
    <source>
        <dbReference type="EMBL" id="GAA2193891.1"/>
    </source>
</evidence>
<sequence length="320" mass="34460">MTADDGRTPPATTTTGAYAAATRLGPVTLLTYRGPAGSVLRHVPSAADDAFWALGTQARGGADLVRGARRAPCAPGQVFLMRLSEPWELHARETYRLHLYRIPRRAVGASEAELLAARGVHGQPGDPVTRLLAPVLLRAADSAAGHPEPYRRDVAAVVTDLLGTLAAARAAGPPEPAPGADGDVRETLRRIRHFVNEHLGDRDLSPERIAARHHVSVRYLHKVFAAEGTTLTRWIKQRRLEECRRELGRRGPADPVPSVAAVARRWGFVNAAHFSRSFRAAYGMSPGEWHRLRTASGEDGGRGREAPAHASVLRATSAAG</sequence>
<dbReference type="PANTHER" id="PTHR46796">
    <property type="entry name" value="HTH-TYPE TRANSCRIPTIONAL ACTIVATOR RHAS-RELATED"/>
    <property type="match status" value="1"/>
</dbReference>
<proteinExistence type="predicted"/>
<evidence type="ECO:0000256" key="1">
    <source>
        <dbReference type="ARBA" id="ARBA00023015"/>
    </source>
</evidence>
<evidence type="ECO:0000313" key="7">
    <source>
        <dbReference type="Proteomes" id="UP001501391"/>
    </source>
</evidence>
<dbReference type="PRINTS" id="PR00032">
    <property type="entry name" value="HTHARAC"/>
</dbReference>
<organism evidence="6 7">
    <name type="scientific">Streptomyces bangladeshensis</name>
    <dbReference type="NCBI Taxonomy" id="295352"/>
    <lineage>
        <taxon>Bacteria</taxon>
        <taxon>Bacillati</taxon>
        <taxon>Actinomycetota</taxon>
        <taxon>Actinomycetes</taxon>
        <taxon>Kitasatosporales</taxon>
        <taxon>Streptomycetaceae</taxon>
        <taxon>Streptomyces</taxon>
    </lineage>
</organism>
<dbReference type="InterPro" id="IPR035418">
    <property type="entry name" value="AraC-bd_2"/>
</dbReference>
<accession>A0ABN3BFV4</accession>
<dbReference type="PANTHER" id="PTHR46796:SF6">
    <property type="entry name" value="ARAC SUBFAMILY"/>
    <property type="match status" value="1"/>
</dbReference>
<feature type="domain" description="HTH araC/xylS-type" evidence="5">
    <location>
        <begin position="189"/>
        <end position="292"/>
    </location>
</feature>
<feature type="region of interest" description="Disordered" evidence="4">
    <location>
        <begin position="293"/>
        <end position="320"/>
    </location>
</feature>
<dbReference type="Gene3D" id="1.10.10.60">
    <property type="entry name" value="Homeodomain-like"/>
    <property type="match status" value="1"/>
</dbReference>
<dbReference type="InterPro" id="IPR018060">
    <property type="entry name" value="HTH_AraC"/>
</dbReference>
<keyword evidence="2" id="KW-0238">DNA-binding</keyword>
<evidence type="ECO:0000259" key="5">
    <source>
        <dbReference type="PROSITE" id="PS01124"/>
    </source>
</evidence>
<keyword evidence="7" id="KW-1185">Reference proteome</keyword>
<dbReference type="InterPro" id="IPR020449">
    <property type="entry name" value="Tscrpt_reg_AraC-type_HTH"/>
</dbReference>
<evidence type="ECO:0000256" key="2">
    <source>
        <dbReference type="ARBA" id="ARBA00023125"/>
    </source>
</evidence>
<dbReference type="SUPFAM" id="SSF46689">
    <property type="entry name" value="Homeodomain-like"/>
    <property type="match status" value="1"/>
</dbReference>